<dbReference type="EMBL" id="FYEW01000002">
    <property type="protein sequence ID" value="SNC76141.1"/>
    <property type="molecule type" value="Genomic_DNA"/>
</dbReference>
<accession>A0A212UDG7</accession>
<reference evidence="2" key="1">
    <citation type="submission" date="2017-06" db="EMBL/GenBank/DDBJ databases">
        <authorList>
            <person name="Varghese N."/>
            <person name="Submissions S."/>
        </authorList>
    </citation>
    <scope>NUCLEOTIDE SEQUENCE [LARGE SCALE GENOMIC DNA]</scope>
    <source>
        <strain evidence="2">DSM 11116</strain>
    </source>
</reference>
<name>A0A212UDG7_9BACT</name>
<dbReference type="InterPro" id="IPR005552">
    <property type="entry name" value="Scramblase"/>
</dbReference>
<dbReference type="GO" id="GO:0017128">
    <property type="term" value="F:phospholipid scramblase activity"/>
    <property type="evidence" value="ECO:0007669"/>
    <property type="project" value="InterPro"/>
</dbReference>
<evidence type="ECO:0000313" key="2">
    <source>
        <dbReference type="Proteomes" id="UP000198131"/>
    </source>
</evidence>
<dbReference type="GO" id="GO:0005886">
    <property type="term" value="C:plasma membrane"/>
    <property type="evidence" value="ECO:0007669"/>
    <property type="project" value="TreeGrafter"/>
</dbReference>
<proteinExistence type="predicted"/>
<dbReference type="PANTHER" id="PTHR23248:SF9">
    <property type="entry name" value="PHOSPHOLIPID SCRAMBLASE"/>
    <property type="match status" value="1"/>
</dbReference>
<dbReference type="Pfam" id="PF03803">
    <property type="entry name" value="Scramblase"/>
    <property type="match status" value="1"/>
</dbReference>
<evidence type="ECO:0000313" key="1">
    <source>
        <dbReference type="EMBL" id="SNC76141.1"/>
    </source>
</evidence>
<dbReference type="SUPFAM" id="SSF54518">
    <property type="entry name" value="Tubby C-terminal domain-like"/>
    <property type="match status" value="1"/>
</dbReference>
<dbReference type="OrthoDB" id="652307at2"/>
<organism evidence="1 2">
    <name type="scientific">Hymenobacter gelipurpurascens</name>
    <dbReference type="NCBI Taxonomy" id="89968"/>
    <lineage>
        <taxon>Bacteria</taxon>
        <taxon>Pseudomonadati</taxon>
        <taxon>Bacteroidota</taxon>
        <taxon>Cytophagia</taxon>
        <taxon>Cytophagales</taxon>
        <taxon>Hymenobacteraceae</taxon>
        <taxon>Hymenobacter</taxon>
    </lineage>
</organism>
<dbReference type="InterPro" id="IPR025659">
    <property type="entry name" value="Tubby-like_C"/>
</dbReference>
<protein>
    <submittedName>
        <fullName evidence="1">Scramblase</fullName>
    </submittedName>
</protein>
<keyword evidence="2" id="KW-1185">Reference proteome</keyword>
<dbReference type="Proteomes" id="UP000198131">
    <property type="component" value="Unassembled WGS sequence"/>
</dbReference>
<dbReference type="AlphaFoldDB" id="A0A212UDG7"/>
<gene>
    <name evidence="1" type="ORF">SAMN06265337_3235</name>
</gene>
<sequence>MLNRRTYFIREHVGLFKLKDTYDILDPETNEQIGFASEATPSWAVWLRLLLKKHMLPVTIAVREQSESAPLIQIQRGWTFLRSKVHVLDAQEQKIGYFKSKLFSFNGGFYVYNLQDEQIAEIKGSWKSWDFKFISASGQEIGMVTKKWAGLGQELFTNADNYLISINDMGETQAASNALLLAAGLAIDTVFNEQQ</sequence>
<dbReference type="PANTHER" id="PTHR23248">
    <property type="entry name" value="PHOSPHOLIPID SCRAMBLASE-RELATED"/>
    <property type="match status" value="1"/>
</dbReference>
<dbReference type="RefSeq" id="WP_088844519.1">
    <property type="nucleotide sequence ID" value="NZ_FYEW01000002.1"/>
</dbReference>